<feature type="DNA-binding region" description="H-T-H motif" evidence="4">
    <location>
        <begin position="29"/>
        <end position="48"/>
    </location>
</feature>
<dbReference type="AlphaFoldDB" id="A0A510UGJ1"/>
<dbReference type="RefSeq" id="WP_146861564.1">
    <property type="nucleotide sequence ID" value="NZ_BJTZ01000002.1"/>
</dbReference>
<accession>A0A510UGJ1</accession>
<dbReference type="PROSITE" id="PS50977">
    <property type="entry name" value="HTH_TETR_2"/>
    <property type="match status" value="1"/>
</dbReference>
<dbReference type="InterPro" id="IPR001647">
    <property type="entry name" value="HTH_TetR"/>
</dbReference>
<dbReference type="InterPro" id="IPR009057">
    <property type="entry name" value="Homeodomain-like_sf"/>
</dbReference>
<evidence type="ECO:0000256" key="4">
    <source>
        <dbReference type="PROSITE-ProRule" id="PRU00335"/>
    </source>
</evidence>
<proteinExistence type="predicted"/>
<gene>
    <name evidence="7" type="ORF">AFI02nite_05560</name>
</gene>
<dbReference type="Pfam" id="PF00440">
    <property type="entry name" value="TetR_N"/>
    <property type="match status" value="1"/>
</dbReference>
<feature type="coiled-coil region" evidence="5">
    <location>
        <begin position="110"/>
        <end position="141"/>
    </location>
</feature>
<evidence type="ECO:0000259" key="6">
    <source>
        <dbReference type="PROSITE" id="PS50977"/>
    </source>
</evidence>
<sequence>MAKNSKFDRVQVVDKAVDLYWEKGFHGTSMRNLQEVIDMRPGSIYATFGSKEGLFKESLQRYTQSGILHLEQCCQEQKSPLLGLKSFIHQIVVEKRSSAPSGMCMLVKTVTELTNENEELLAEAKRSLKIMESEFEKVLKQAQEIGEIEIEKEKDTKQLAQFVQVQIAGLRTYARTVDSDLPLQNMLDNMFSHYPF</sequence>
<evidence type="ECO:0000313" key="8">
    <source>
        <dbReference type="Proteomes" id="UP000321787"/>
    </source>
</evidence>
<dbReference type="PANTHER" id="PTHR47506:SF8">
    <property type="entry name" value="REPRESSOR OF PUTATIVE XENOBIOTIC REDUCTASE TETR FAMILY-RELATED"/>
    <property type="match status" value="1"/>
</dbReference>
<keyword evidence="5" id="KW-0175">Coiled coil</keyword>
<dbReference type="Gene3D" id="1.10.357.10">
    <property type="entry name" value="Tetracycline Repressor, domain 2"/>
    <property type="match status" value="1"/>
</dbReference>
<dbReference type="Proteomes" id="UP000321787">
    <property type="component" value="Unassembled WGS sequence"/>
</dbReference>
<keyword evidence="1" id="KW-0805">Transcription regulation</keyword>
<feature type="domain" description="HTH tetR-type" evidence="6">
    <location>
        <begin position="6"/>
        <end position="66"/>
    </location>
</feature>
<name>A0A510UGJ1_ALIFS</name>
<evidence type="ECO:0000256" key="3">
    <source>
        <dbReference type="ARBA" id="ARBA00023163"/>
    </source>
</evidence>
<dbReference type="InterPro" id="IPR036271">
    <property type="entry name" value="Tet_transcr_reg_TetR-rel_C_sf"/>
</dbReference>
<dbReference type="GO" id="GO:0003677">
    <property type="term" value="F:DNA binding"/>
    <property type="evidence" value="ECO:0007669"/>
    <property type="project" value="UniProtKB-UniRule"/>
</dbReference>
<evidence type="ECO:0000256" key="2">
    <source>
        <dbReference type="ARBA" id="ARBA00023125"/>
    </source>
</evidence>
<evidence type="ECO:0000256" key="1">
    <source>
        <dbReference type="ARBA" id="ARBA00023015"/>
    </source>
</evidence>
<dbReference type="InterPro" id="IPR011075">
    <property type="entry name" value="TetR_C"/>
</dbReference>
<reference evidence="7 8" key="1">
    <citation type="submission" date="2019-07" db="EMBL/GenBank/DDBJ databases">
        <title>Whole genome shotgun sequence of Aliivibrio fischeri NBRC 101058.</title>
        <authorList>
            <person name="Hosoyama A."/>
            <person name="Uohara A."/>
            <person name="Ohji S."/>
            <person name="Ichikawa N."/>
        </authorList>
    </citation>
    <scope>NUCLEOTIDE SEQUENCE [LARGE SCALE GENOMIC DNA]</scope>
    <source>
        <strain evidence="7 8">NBRC 101058</strain>
    </source>
</reference>
<protein>
    <submittedName>
        <fullName evidence="7">TetR family transcriptional regulator</fullName>
    </submittedName>
</protein>
<keyword evidence="3" id="KW-0804">Transcription</keyword>
<dbReference type="EMBL" id="BJTZ01000002">
    <property type="protein sequence ID" value="GEK12520.1"/>
    <property type="molecule type" value="Genomic_DNA"/>
</dbReference>
<evidence type="ECO:0000256" key="5">
    <source>
        <dbReference type="SAM" id="Coils"/>
    </source>
</evidence>
<dbReference type="SUPFAM" id="SSF48498">
    <property type="entry name" value="Tetracyclin repressor-like, C-terminal domain"/>
    <property type="match status" value="1"/>
</dbReference>
<evidence type="ECO:0000313" key="7">
    <source>
        <dbReference type="EMBL" id="GEK12520.1"/>
    </source>
</evidence>
<keyword evidence="2 4" id="KW-0238">DNA-binding</keyword>
<dbReference type="SUPFAM" id="SSF46689">
    <property type="entry name" value="Homeodomain-like"/>
    <property type="match status" value="1"/>
</dbReference>
<dbReference type="PANTHER" id="PTHR47506">
    <property type="entry name" value="TRANSCRIPTIONAL REGULATORY PROTEIN"/>
    <property type="match status" value="1"/>
</dbReference>
<dbReference type="Gene3D" id="1.10.10.60">
    <property type="entry name" value="Homeodomain-like"/>
    <property type="match status" value="1"/>
</dbReference>
<organism evidence="7 8">
    <name type="scientific">Aliivibrio fischeri</name>
    <name type="common">Vibrio fischeri</name>
    <dbReference type="NCBI Taxonomy" id="668"/>
    <lineage>
        <taxon>Bacteria</taxon>
        <taxon>Pseudomonadati</taxon>
        <taxon>Pseudomonadota</taxon>
        <taxon>Gammaproteobacteria</taxon>
        <taxon>Vibrionales</taxon>
        <taxon>Vibrionaceae</taxon>
        <taxon>Aliivibrio</taxon>
    </lineage>
</organism>
<dbReference type="Pfam" id="PF16925">
    <property type="entry name" value="TetR_C_13"/>
    <property type="match status" value="1"/>
</dbReference>
<comment type="caution">
    <text evidence="7">The sequence shown here is derived from an EMBL/GenBank/DDBJ whole genome shotgun (WGS) entry which is preliminary data.</text>
</comment>